<name>A0ACB8B1M3_9AGAM</name>
<evidence type="ECO:0000313" key="2">
    <source>
        <dbReference type="Proteomes" id="UP000790709"/>
    </source>
</evidence>
<accession>A0ACB8B1M3</accession>
<protein>
    <submittedName>
        <fullName evidence="1">Uncharacterized protein</fullName>
    </submittedName>
</protein>
<sequence length="896" mass="99292">MVVVSARGHGNSAVGVGVTLHGRKYLASWWISSVILPHPTTRVNIQPFSPQSSLTIGLDWIAQRSPLGLHHACLISFSNGDKPTRLSVACTMHVQSLLTNWYPTPHFSSGFIREVGDARATGDNSLVILHYVLSSRSHFRSQMAINQLGRRSYKPVPTRHSLEHERCASGSNPAVPSSQYQTRPDPAEPLLRATFLRFDFDTDIEDDRCLGPVTFEFGVLAATGHVAFACDCESCLSVPVPEPRLVLSCPVLPKPTRFGPAYKECQLQLECQLECQLLAWHQFSYQSPSPPYARRTVLSLVVESASLGSTHPAGKRMQELGNGILGQNVRFFILRDVASIISSSLCWVVWIQGVKVSEIAIFINLESNLSKGTAPGQVPLHRGIYHAVVATQFEGRLVFAVSPVLYPEYTLELGVVFLQIIPFGIIPVGTEVPKFGSWDKYYHINELMGRIVKKDLESYGHNMQNTIMVYLVGLNMYGLMKGELRNKGRVPYLLEGRFMGKDDVRNVKGWSSHTGGLNIGFGGLHLKSKLAVVVTRIKQNAVSIWHVDGLLYIEATVSGTTRYLDIMIVSPERLSLEELLEFQVDVGLPILHPHNCAFVLQRIVKKAFDVHLVKPGESIVESSGLVPHYFIISGLASAIWFICATVHVRLGNVTCIVIPIRAVVESGKLQLRVTVHGIELTNEEQWSIVDVLNRPYDHSTHFGWCQWLALPKMLTPNSSSYDVEPCCLNNDENAGGIVMWEQLSPLSPFHRQATHAAHFWLDVAPHCSSLGLASFLTTFLRLYTDRSSPSVEYIANKPVVGLGFLLSYHGVGGTILCHRNTINPGKDLSQCGGSAVECYRVADRRFAVLSIPDTRNDLVRSGVIAITSLRYYPVNAAGLCIPWLGIARYYQPRFDV</sequence>
<proteinExistence type="predicted"/>
<organism evidence="1 2">
    <name type="scientific">Leucogyrophana mollusca</name>
    <dbReference type="NCBI Taxonomy" id="85980"/>
    <lineage>
        <taxon>Eukaryota</taxon>
        <taxon>Fungi</taxon>
        <taxon>Dikarya</taxon>
        <taxon>Basidiomycota</taxon>
        <taxon>Agaricomycotina</taxon>
        <taxon>Agaricomycetes</taxon>
        <taxon>Agaricomycetidae</taxon>
        <taxon>Boletales</taxon>
        <taxon>Boletales incertae sedis</taxon>
        <taxon>Leucogyrophana</taxon>
    </lineage>
</organism>
<dbReference type="Proteomes" id="UP000790709">
    <property type="component" value="Unassembled WGS sequence"/>
</dbReference>
<dbReference type="EMBL" id="MU266661">
    <property type="protein sequence ID" value="KAH7919430.1"/>
    <property type="molecule type" value="Genomic_DNA"/>
</dbReference>
<keyword evidence="2" id="KW-1185">Reference proteome</keyword>
<evidence type="ECO:0000313" key="1">
    <source>
        <dbReference type="EMBL" id="KAH7919430.1"/>
    </source>
</evidence>
<gene>
    <name evidence="1" type="ORF">BV22DRAFT_1051053</name>
</gene>
<comment type="caution">
    <text evidence="1">The sequence shown here is derived from an EMBL/GenBank/DDBJ whole genome shotgun (WGS) entry which is preliminary data.</text>
</comment>
<reference evidence="1" key="1">
    <citation type="journal article" date="2021" name="New Phytol.">
        <title>Evolutionary innovations through gain and loss of genes in the ectomycorrhizal Boletales.</title>
        <authorList>
            <person name="Wu G."/>
            <person name="Miyauchi S."/>
            <person name="Morin E."/>
            <person name="Kuo A."/>
            <person name="Drula E."/>
            <person name="Varga T."/>
            <person name="Kohler A."/>
            <person name="Feng B."/>
            <person name="Cao Y."/>
            <person name="Lipzen A."/>
            <person name="Daum C."/>
            <person name="Hundley H."/>
            <person name="Pangilinan J."/>
            <person name="Johnson J."/>
            <person name="Barry K."/>
            <person name="LaButti K."/>
            <person name="Ng V."/>
            <person name="Ahrendt S."/>
            <person name="Min B."/>
            <person name="Choi I.G."/>
            <person name="Park H."/>
            <person name="Plett J.M."/>
            <person name="Magnuson J."/>
            <person name="Spatafora J.W."/>
            <person name="Nagy L.G."/>
            <person name="Henrissat B."/>
            <person name="Grigoriev I.V."/>
            <person name="Yang Z.L."/>
            <person name="Xu J."/>
            <person name="Martin F.M."/>
        </authorList>
    </citation>
    <scope>NUCLEOTIDE SEQUENCE</scope>
    <source>
        <strain evidence="1">KUC20120723A-06</strain>
    </source>
</reference>